<dbReference type="GO" id="GO:0005765">
    <property type="term" value="C:lysosomal membrane"/>
    <property type="evidence" value="ECO:0007669"/>
    <property type="project" value="UniProtKB-SubCell"/>
</dbReference>
<evidence type="ECO:0000256" key="8">
    <source>
        <dbReference type="ARBA" id="ARBA00044876"/>
    </source>
</evidence>
<feature type="transmembrane region" description="Helical" evidence="26">
    <location>
        <begin position="265"/>
        <end position="287"/>
    </location>
</feature>
<evidence type="ECO:0000256" key="4">
    <source>
        <dbReference type="ARBA" id="ARBA00022692"/>
    </source>
</evidence>
<name>A0A653BYA1_CALMS</name>
<feature type="transmembrane region" description="Helical" evidence="26">
    <location>
        <begin position="145"/>
        <end position="166"/>
    </location>
</feature>
<comment type="similarity">
    <text evidence="2">Belongs to the major facilitator superfamily.</text>
</comment>
<comment type="catalytic activity">
    <reaction evidence="9">
        <text>L-histidyl-glycine(out) = L-histidyl-glycine(in)</text>
        <dbReference type="Rhea" id="RHEA:79395"/>
        <dbReference type="ChEBI" id="CHEBI:229957"/>
    </reaction>
</comment>
<feature type="region of interest" description="Disordered" evidence="25">
    <location>
        <begin position="1"/>
        <end position="24"/>
    </location>
</feature>
<comment type="catalytic activity">
    <reaction evidence="13">
        <text>L-alpha-aminoacyl-L-lysine(out) = L-alpha-aminoacyl-L-lysine(in)</text>
        <dbReference type="Rhea" id="RHEA:79383"/>
        <dbReference type="ChEBI" id="CHEBI:229966"/>
    </reaction>
</comment>
<evidence type="ECO:0000256" key="15">
    <source>
        <dbReference type="ARBA" id="ARBA00044899"/>
    </source>
</evidence>
<feature type="transmembrane region" description="Helical" evidence="26">
    <location>
        <begin position="356"/>
        <end position="377"/>
    </location>
</feature>
<comment type="catalytic activity">
    <reaction evidence="8">
        <text>L-lysyl-L-alanine(out) = L-lysyl-L-alanine(in)</text>
        <dbReference type="Rhea" id="RHEA:79399"/>
        <dbReference type="ChEBI" id="CHEBI:229954"/>
    </reaction>
</comment>
<evidence type="ECO:0000256" key="3">
    <source>
        <dbReference type="ARBA" id="ARBA00022448"/>
    </source>
</evidence>
<comment type="catalytic activity">
    <reaction evidence="17">
        <text>L-arginyl-glycine(out) = L-arginyl-glycine(in)</text>
        <dbReference type="Rhea" id="RHEA:79391"/>
        <dbReference type="ChEBI" id="CHEBI:229955"/>
    </reaction>
</comment>
<keyword evidence="29" id="KW-1185">Reference proteome</keyword>
<evidence type="ECO:0000256" key="12">
    <source>
        <dbReference type="ARBA" id="ARBA00044891"/>
    </source>
</evidence>
<feature type="transmembrane region" description="Helical" evidence="26">
    <location>
        <begin position="116"/>
        <end position="139"/>
    </location>
</feature>
<keyword evidence="4 26" id="KW-0812">Transmembrane</keyword>
<evidence type="ECO:0000256" key="17">
    <source>
        <dbReference type="ARBA" id="ARBA00044903"/>
    </source>
</evidence>
<evidence type="ECO:0000256" key="22">
    <source>
        <dbReference type="ARBA" id="ARBA00045018"/>
    </source>
</evidence>
<comment type="function">
    <text evidence="23">Lysosomal dipeptide uniporter that selectively exports lysine, arginine or histidine-containing dipeptides with a net positive charge from the lysosome lumen into the cytosol. Could play a role in a specific type of protein O-glycosylation indirectly regulating macrophages migration and tissue invasion. Also essential for liver homeostasis.</text>
</comment>
<evidence type="ECO:0000259" key="27">
    <source>
        <dbReference type="PROSITE" id="PS50850"/>
    </source>
</evidence>
<dbReference type="InterPro" id="IPR052187">
    <property type="entry name" value="MFSD1"/>
</dbReference>
<dbReference type="EMBL" id="CAACVG010006537">
    <property type="protein sequence ID" value="VEN40460.1"/>
    <property type="molecule type" value="Genomic_DNA"/>
</dbReference>
<evidence type="ECO:0000256" key="16">
    <source>
        <dbReference type="ARBA" id="ARBA00044900"/>
    </source>
</evidence>
<evidence type="ECO:0000256" key="7">
    <source>
        <dbReference type="ARBA" id="ARBA00023228"/>
    </source>
</evidence>
<keyword evidence="5 26" id="KW-1133">Transmembrane helix</keyword>
<comment type="catalytic activity">
    <reaction evidence="14">
        <text>L-aspartyl-L-lysine(out) = L-aspartyl-L-lysine(in)</text>
        <dbReference type="Rhea" id="RHEA:79411"/>
        <dbReference type="ChEBI" id="CHEBI:229953"/>
    </reaction>
</comment>
<comment type="subunit">
    <text evidence="24">Homodimer. Interacts with lysosomal protein GLMP (via lumenal domain); the interaction starts while both proteins are still in the endoplasmic reticulum and is required for stabilization of MFSD1 in lysosomes but has no direct effect on its targeting to lysosomes or transporter activity.</text>
</comment>
<evidence type="ECO:0000313" key="29">
    <source>
        <dbReference type="Proteomes" id="UP000410492"/>
    </source>
</evidence>
<dbReference type="SUPFAM" id="SSF103473">
    <property type="entry name" value="MFS general substrate transporter"/>
    <property type="match status" value="1"/>
</dbReference>
<reference evidence="28 29" key="1">
    <citation type="submission" date="2019-01" db="EMBL/GenBank/DDBJ databases">
        <authorList>
            <person name="Sayadi A."/>
        </authorList>
    </citation>
    <scope>NUCLEOTIDE SEQUENCE [LARGE SCALE GENOMIC DNA]</scope>
</reference>
<keyword evidence="7" id="KW-0458">Lysosome</keyword>
<comment type="catalytic activity">
    <reaction evidence="15">
        <text>L-arginyl-L-alpha-amino acid(out) = L-arginyl-L-alpha-amino acid(in)</text>
        <dbReference type="Rhea" id="RHEA:79371"/>
        <dbReference type="ChEBI" id="CHEBI:84315"/>
    </reaction>
</comment>
<evidence type="ECO:0000256" key="13">
    <source>
        <dbReference type="ARBA" id="ARBA00044893"/>
    </source>
</evidence>
<feature type="transmembrane region" description="Helical" evidence="26">
    <location>
        <begin position="44"/>
        <end position="64"/>
    </location>
</feature>
<evidence type="ECO:0000256" key="23">
    <source>
        <dbReference type="ARBA" id="ARBA00045709"/>
    </source>
</evidence>
<feature type="transmembrane region" description="Helical" evidence="26">
    <location>
        <begin position="84"/>
        <end position="104"/>
    </location>
</feature>
<evidence type="ECO:0000256" key="21">
    <source>
        <dbReference type="ARBA" id="ARBA00044985"/>
    </source>
</evidence>
<protein>
    <recommendedName>
        <fullName evidence="21">Lysosomal dipeptide transporter MFSD1</fullName>
    </recommendedName>
    <alternativeName>
        <fullName evidence="22">Major facilitator superfamily domain-containing protein 1</fullName>
    </alternativeName>
</protein>
<comment type="catalytic activity">
    <reaction evidence="11">
        <text>L-alpha-aminoacyl-L-histidine(out) = L-alpha-aminoacyl-L-histidine(in)</text>
        <dbReference type="Rhea" id="RHEA:79375"/>
        <dbReference type="ChEBI" id="CHEBI:229967"/>
    </reaction>
</comment>
<dbReference type="PANTHER" id="PTHR23512:SF3">
    <property type="entry name" value="MAJOR FACILITATOR SUPERFAMILY DOMAIN-CONTAINING PROTEIN 1"/>
    <property type="match status" value="1"/>
</dbReference>
<feature type="domain" description="Major facilitator superfamily (MFS) profile" evidence="27">
    <location>
        <begin position="43"/>
        <end position="445"/>
    </location>
</feature>
<keyword evidence="6 26" id="KW-0472">Membrane</keyword>
<evidence type="ECO:0000313" key="28">
    <source>
        <dbReference type="EMBL" id="VEN40460.1"/>
    </source>
</evidence>
<feature type="transmembrane region" description="Helical" evidence="26">
    <location>
        <begin position="213"/>
        <end position="235"/>
    </location>
</feature>
<evidence type="ECO:0000256" key="20">
    <source>
        <dbReference type="ARBA" id="ARBA00044924"/>
    </source>
</evidence>
<dbReference type="CDD" id="cd17340">
    <property type="entry name" value="MFS_MFSD1"/>
    <property type="match status" value="1"/>
</dbReference>
<accession>A0A653BYA1</accession>
<feature type="region of interest" description="Disordered" evidence="25">
    <location>
        <begin position="475"/>
        <end position="502"/>
    </location>
</feature>
<dbReference type="Gene3D" id="1.20.1250.20">
    <property type="entry name" value="MFS general substrate transporter like domains"/>
    <property type="match status" value="2"/>
</dbReference>
<comment type="catalytic activity">
    <reaction evidence="12">
        <text>L-lysyl-L-alpha-amino acid(out) = L-lysyl-L-alpha-amino acid(in)</text>
        <dbReference type="Rhea" id="RHEA:79387"/>
        <dbReference type="ChEBI" id="CHEBI:229965"/>
    </reaction>
</comment>
<evidence type="ECO:0000256" key="1">
    <source>
        <dbReference type="ARBA" id="ARBA00004155"/>
    </source>
</evidence>
<dbReference type="InterPro" id="IPR011701">
    <property type="entry name" value="MFS"/>
</dbReference>
<evidence type="ECO:0000256" key="5">
    <source>
        <dbReference type="ARBA" id="ARBA00022989"/>
    </source>
</evidence>
<dbReference type="InterPro" id="IPR020846">
    <property type="entry name" value="MFS_dom"/>
</dbReference>
<evidence type="ECO:0000256" key="25">
    <source>
        <dbReference type="SAM" id="MobiDB-lite"/>
    </source>
</evidence>
<feature type="compositionally biased region" description="Polar residues" evidence="25">
    <location>
        <begin position="484"/>
        <end position="502"/>
    </location>
</feature>
<dbReference type="AlphaFoldDB" id="A0A653BYA1"/>
<evidence type="ECO:0000256" key="11">
    <source>
        <dbReference type="ARBA" id="ARBA00044884"/>
    </source>
</evidence>
<comment type="catalytic activity">
    <reaction evidence="18">
        <text>L-histidyl-L-alpha-amino acid(out) = L-histidyl-L-alpha-amino acid(in)</text>
        <dbReference type="Rhea" id="RHEA:79379"/>
        <dbReference type="ChEBI" id="CHEBI:229964"/>
    </reaction>
</comment>
<dbReference type="GO" id="GO:0022857">
    <property type="term" value="F:transmembrane transporter activity"/>
    <property type="evidence" value="ECO:0007669"/>
    <property type="project" value="InterPro"/>
</dbReference>
<comment type="catalytic activity">
    <reaction evidence="16">
        <text>L-lysyl-L-lysine(out) = L-lysyl-L-lysine(in)</text>
        <dbReference type="Rhea" id="RHEA:79403"/>
        <dbReference type="ChEBI" id="CHEBI:229956"/>
    </reaction>
</comment>
<dbReference type="OrthoDB" id="424834at2759"/>
<comment type="subcellular location">
    <subcellularLocation>
        <location evidence="1">Lysosome membrane</location>
        <topology evidence="1">Multi-pass membrane protein</topology>
    </subcellularLocation>
</comment>
<evidence type="ECO:0000256" key="14">
    <source>
        <dbReference type="ARBA" id="ARBA00044898"/>
    </source>
</evidence>
<sequence>MEGEPSIASDPERTESQDDLVETDSPPPGCFNWFCHPSGRCHRFIALIFMCFLGFGSYFCYDNPAALIDYIKRDLNITNAEYSVLYSIYSWPNVVLCFVGGFLIDSVFGIRLGAIIYSAFTLGGHAIFALGALCEAYWLMVLGRFIFGIGGESLAVAQNNYAVLWFSGKELNMVFGLQLSFSRVGSTANLLVMEPLYKWVQGMDISGHKVLGIVLFIAGTTCIFSFICGLVLGALDKRAERILSRNNNTSGEVVRLSDVKNFKGTFWLITVICVTYYVAIFPFVTYAKEFFKERFHISSEEANQVSSFIYTVSMIASPVLGFLIDLTGRNISWLLGAIPVTMLSHVLLAFTLVNPYVGVVIMGIAYSALASSLWPLVSLIIPDYQLGTAYGVCQAIQNLGLAVINIITGVIVDKFGFIALEIFFLCCLSAALLSTIGMAVMDKIQNGTLNMSRAQRQRHHQSITISDALEREKLLSGGGESSSDMYDSTVDSHPHNSSQPPT</sequence>
<feature type="transmembrane region" description="Helical" evidence="26">
    <location>
        <begin position="418"/>
        <end position="441"/>
    </location>
</feature>
<feature type="transmembrane region" description="Helical" evidence="26">
    <location>
        <begin position="307"/>
        <end position="324"/>
    </location>
</feature>
<evidence type="ECO:0000256" key="10">
    <source>
        <dbReference type="ARBA" id="ARBA00044881"/>
    </source>
</evidence>
<comment type="catalytic activity">
    <reaction evidence="10">
        <text>L-alpha-aminoacyl-L-arginine(out) = L-alpha-aminoacyl-L-arginine(in)</text>
        <dbReference type="Rhea" id="RHEA:79367"/>
        <dbReference type="ChEBI" id="CHEBI:229968"/>
    </reaction>
</comment>
<organism evidence="28 29">
    <name type="scientific">Callosobruchus maculatus</name>
    <name type="common">Southern cowpea weevil</name>
    <name type="synonym">Pulse bruchid</name>
    <dbReference type="NCBI Taxonomy" id="64391"/>
    <lineage>
        <taxon>Eukaryota</taxon>
        <taxon>Metazoa</taxon>
        <taxon>Ecdysozoa</taxon>
        <taxon>Arthropoda</taxon>
        <taxon>Hexapoda</taxon>
        <taxon>Insecta</taxon>
        <taxon>Pterygota</taxon>
        <taxon>Neoptera</taxon>
        <taxon>Endopterygota</taxon>
        <taxon>Coleoptera</taxon>
        <taxon>Polyphaga</taxon>
        <taxon>Cucujiformia</taxon>
        <taxon>Chrysomeloidea</taxon>
        <taxon>Chrysomelidae</taxon>
        <taxon>Bruchinae</taxon>
        <taxon>Bruchini</taxon>
        <taxon>Callosobruchus</taxon>
    </lineage>
</organism>
<gene>
    <name evidence="28" type="ORF">CALMAC_LOCUS4617</name>
</gene>
<evidence type="ECO:0000256" key="2">
    <source>
        <dbReference type="ARBA" id="ARBA00008335"/>
    </source>
</evidence>
<feature type="transmembrane region" description="Helical" evidence="26">
    <location>
        <begin position="331"/>
        <end position="350"/>
    </location>
</feature>
<comment type="catalytic activity">
    <reaction evidence="20">
        <text>L-lysyl-glycine(out) = L-lysyl-glycine(in)</text>
        <dbReference type="Rhea" id="RHEA:79407"/>
        <dbReference type="ChEBI" id="CHEBI:191202"/>
    </reaction>
</comment>
<comment type="catalytic activity">
    <reaction evidence="19">
        <text>L-alanyl-L-lysine(out) = L-alanyl-L-lysine(in)</text>
        <dbReference type="Rhea" id="RHEA:79415"/>
        <dbReference type="ChEBI" id="CHEBI:192470"/>
    </reaction>
</comment>
<evidence type="ECO:0000256" key="18">
    <source>
        <dbReference type="ARBA" id="ARBA00044912"/>
    </source>
</evidence>
<evidence type="ECO:0000256" key="19">
    <source>
        <dbReference type="ARBA" id="ARBA00044919"/>
    </source>
</evidence>
<dbReference type="PANTHER" id="PTHR23512">
    <property type="entry name" value="MAJOR FACILITATOR SUPERFAMILY DOMAIN-CONTAINING PROTEIN 1"/>
    <property type="match status" value="1"/>
</dbReference>
<proteinExistence type="inferred from homology"/>
<dbReference type="InterPro" id="IPR036259">
    <property type="entry name" value="MFS_trans_sf"/>
</dbReference>
<evidence type="ECO:0000256" key="24">
    <source>
        <dbReference type="ARBA" id="ARBA00046376"/>
    </source>
</evidence>
<keyword evidence="3" id="KW-0813">Transport</keyword>
<evidence type="ECO:0000256" key="6">
    <source>
        <dbReference type="ARBA" id="ARBA00023136"/>
    </source>
</evidence>
<dbReference type="Pfam" id="PF07690">
    <property type="entry name" value="MFS_1"/>
    <property type="match status" value="1"/>
</dbReference>
<feature type="transmembrane region" description="Helical" evidence="26">
    <location>
        <begin position="389"/>
        <end position="412"/>
    </location>
</feature>
<evidence type="ECO:0000256" key="9">
    <source>
        <dbReference type="ARBA" id="ARBA00044878"/>
    </source>
</evidence>
<evidence type="ECO:0000256" key="26">
    <source>
        <dbReference type="SAM" id="Phobius"/>
    </source>
</evidence>
<dbReference type="PROSITE" id="PS50850">
    <property type="entry name" value="MFS"/>
    <property type="match status" value="1"/>
</dbReference>
<dbReference type="Proteomes" id="UP000410492">
    <property type="component" value="Unassembled WGS sequence"/>
</dbReference>